<protein>
    <submittedName>
        <fullName evidence="2">Uncharacterized protein</fullName>
    </submittedName>
</protein>
<dbReference type="OrthoDB" id="4826196at2"/>
<dbReference type="EMBL" id="FOQZ01000009">
    <property type="protein sequence ID" value="SFI77620.1"/>
    <property type="molecule type" value="Genomic_DNA"/>
</dbReference>
<dbReference type="Proteomes" id="UP000198702">
    <property type="component" value="Unassembled WGS sequence"/>
</dbReference>
<comment type="caution">
    <text evidence="2">The sequence shown here is derived from an EMBL/GenBank/DDBJ whole genome shotgun (WGS) entry which is preliminary data.</text>
</comment>
<reference evidence="1 3" key="1">
    <citation type="submission" date="2016-10" db="EMBL/GenBank/DDBJ databases">
        <authorList>
            <person name="Varghese N."/>
            <person name="Submissions S."/>
        </authorList>
    </citation>
    <scope>NUCLEOTIDE SEQUENCE [LARGE SCALE GENOMIC DNA]</scope>
    <source>
        <strain evidence="1 3">UNC380MFSha3.1</strain>
    </source>
</reference>
<dbReference type="RefSeq" id="WP_051526413.1">
    <property type="nucleotide sequence ID" value="NZ_BKAH01000010.1"/>
</dbReference>
<keyword evidence="4" id="KW-1185">Reference proteome</keyword>
<evidence type="ECO:0000313" key="3">
    <source>
        <dbReference type="Proteomes" id="UP000198702"/>
    </source>
</evidence>
<evidence type="ECO:0000313" key="2">
    <source>
        <dbReference type="EMBL" id="TXK11240.1"/>
    </source>
</evidence>
<reference evidence="2 4" key="2">
    <citation type="submission" date="2019-08" db="EMBL/GenBank/DDBJ databases">
        <authorList>
            <person name="Dong K."/>
        </authorList>
    </citation>
    <scope>NUCLEOTIDE SEQUENCE [LARGE SCALE GENOMIC DNA]</scope>
    <source>
        <strain evidence="2 4">K-1</strain>
    </source>
</reference>
<organism evidence="2 4">
    <name type="scientific">Microbacterium saccharophilum</name>
    <dbReference type="NCBI Taxonomy" id="1213358"/>
    <lineage>
        <taxon>Bacteria</taxon>
        <taxon>Bacillati</taxon>
        <taxon>Actinomycetota</taxon>
        <taxon>Actinomycetes</taxon>
        <taxon>Micrococcales</taxon>
        <taxon>Microbacteriaceae</taxon>
        <taxon>Microbacterium</taxon>
    </lineage>
</organism>
<evidence type="ECO:0000313" key="4">
    <source>
        <dbReference type="Proteomes" id="UP000321949"/>
    </source>
</evidence>
<dbReference type="Proteomes" id="UP000321949">
    <property type="component" value="Unassembled WGS sequence"/>
</dbReference>
<sequence>MALKGNLIAIIGRIHPAIYDVVFPHGPIVDVAHSAKYAHRLAELNPQPLPPRQIFAGIETGALVGHELVRAAGMAKAFGLEFAFDIVDICPPPRPRPPWPWPFPWPPRPYPWRVTEIDPEFDHGYALGLGAVLEATADVWQQLPGGGFLEELYGAASELAAREG</sequence>
<dbReference type="AlphaFoldDB" id="A0A5C8I073"/>
<proteinExistence type="predicted"/>
<name>A0A5C8I073_9MICO</name>
<dbReference type="EMBL" id="VRSX01000003">
    <property type="protein sequence ID" value="TXK11240.1"/>
    <property type="molecule type" value="Genomic_DNA"/>
</dbReference>
<evidence type="ECO:0000313" key="1">
    <source>
        <dbReference type="EMBL" id="SFI77620.1"/>
    </source>
</evidence>
<accession>A0A5C8I073</accession>
<gene>
    <name evidence="2" type="ORF">FVP74_07800</name>
    <name evidence="1" type="ORF">SAMN04487751_2950</name>
</gene>